<organism evidence="6 7">
    <name type="scientific">Dehalobacter restrictus</name>
    <dbReference type="NCBI Taxonomy" id="55583"/>
    <lineage>
        <taxon>Bacteria</taxon>
        <taxon>Bacillati</taxon>
        <taxon>Bacillota</taxon>
        <taxon>Clostridia</taxon>
        <taxon>Eubacteriales</taxon>
        <taxon>Desulfitobacteriaceae</taxon>
        <taxon>Dehalobacter</taxon>
    </lineage>
</organism>
<protein>
    <submittedName>
        <fullName evidence="6">Rubrerythrin family protein</fullName>
    </submittedName>
</protein>
<accession>A0A857DJJ9</accession>
<dbReference type="PROSITE" id="PS50905">
    <property type="entry name" value="FERRITIN_LIKE"/>
    <property type="match status" value="1"/>
</dbReference>
<dbReference type="InterPro" id="IPR003251">
    <property type="entry name" value="Rr_diiron-bd_dom"/>
</dbReference>
<evidence type="ECO:0000313" key="6">
    <source>
        <dbReference type="EMBL" id="QHA00639.1"/>
    </source>
</evidence>
<keyword evidence="3" id="KW-0249">Electron transport</keyword>
<gene>
    <name evidence="6" type="ORF">GQ588_08340</name>
</gene>
<dbReference type="InterPro" id="IPR009040">
    <property type="entry name" value="Ferritin-like_diiron"/>
</dbReference>
<dbReference type="EMBL" id="CP046996">
    <property type="protein sequence ID" value="QHA00639.1"/>
    <property type="molecule type" value="Genomic_DNA"/>
</dbReference>
<dbReference type="Pfam" id="PF02915">
    <property type="entry name" value="Rubrerythrin"/>
    <property type="match status" value="1"/>
</dbReference>
<feature type="domain" description="Rubredoxin-like" evidence="4">
    <location>
        <begin position="127"/>
        <end position="160"/>
    </location>
</feature>
<evidence type="ECO:0000256" key="2">
    <source>
        <dbReference type="ARBA" id="ARBA00022448"/>
    </source>
</evidence>
<dbReference type="PANTHER" id="PTHR33746">
    <property type="entry name" value="RUBRERYTHRIN"/>
    <property type="match status" value="1"/>
</dbReference>
<dbReference type="GO" id="GO:0005506">
    <property type="term" value="F:iron ion binding"/>
    <property type="evidence" value="ECO:0007669"/>
    <property type="project" value="InterPro"/>
</dbReference>
<dbReference type="GO" id="GO:0016491">
    <property type="term" value="F:oxidoreductase activity"/>
    <property type="evidence" value="ECO:0007669"/>
    <property type="project" value="InterPro"/>
</dbReference>
<dbReference type="Pfam" id="PF21349">
    <property type="entry name" value="RUBY_RBDX"/>
    <property type="match status" value="1"/>
</dbReference>
<dbReference type="AlphaFoldDB" id="A0A857DJJ9"/>
<dbReference type="InterPro" id="IPR052753">
    <property type="entry name" value="Rbr2/Nigerythrin"/>
</dbReference>
<reference evidence="6 7" key="1">
    <citation type="submission" date="2019-12" db="EMBL/GenBank/DDBJ databases">
        <title>Sequence classification of anaerobic respiratory reductive dehalogenases: First we see many, then we see few.</title>
        <authorList>
            <person name="Molenda O."/>
            <person name="Puentes Jacome L.A."/>
            <person name="Cao X."/>
            <person name="Nesbo C.L."/>
            <person name="Tang S."/>
            <person name="Morson N."/>
            <person name="Patron J."/>
            <person name="Lomheim L."/>
            <person name="Wishart D.S."/>
            <person name="Edwards E.A."/>
        </authorList>
    </citation>
    <scope>NUCLEOTIDE SEQUENCE [LARGE SCALE GENOMIC DNA]</scope>
    <source>
        <strain evidence="6 7">12DCA</strain>
    </source>
</reference>
<dbReference type="PROSITE" id="PS50903">
    <property type="entry name" value="RUBREDOXIN_LIKE"/>
    <property type="match status" value="1"/>
</dbReference>
<dbReference type="CDD" id="cd00729">
    <property type="entry name" value="rubredoxin_SM"/>
    <property type="match status" value="1"/>
</dbReference>
<dbReference type="CDD" id="cd01041">
    <property type="entry name" value="Rubrerythrin"/>
    <property type="match status" value="1"/>
</dbReference>
<dbReference type="SUPFAM" id="SSF57802">
    <property type="entry name" value="Rubredoxin-like"/>
    <property type="match status" value="1"/>
</dbReference>
<evidence type="ECO:0000259" key="4">
    <source>
        <dbReference type="PROSITE" id="PS50903"/>
    </source>
</evidence>
<evidence type="ECO:0000256" key="3">
    <source>
        <dbReference type="ARBA" id="ARBA00022982"/>
    </source>
</evidence>
<evidence type="ECO:0000256" key="1">
    <source>
        <dbReference type="ARBA" id="ARBA00001965"/>
    </source>
</evidence>
<dbReference type="InterPro" id="IPR024934">
    <property type="entry name" value="Rubredoxin-like_dom"/>
</dbReference>
<evidence type="ECO:0000259" key="5">
    <source>
        <dbReference type="PROSITE" id="PS50905"/>
    </source>
</evidence>
<dbReference type="SUPFAM" id="SSF47240">
    <property type="entry name" value="Ferritin-like"/>
    <property type="match status" value="1"/>
</dbReference>
<dbReference type="InterPro" id="IPR012347">
    <property type="entry name" value="Ferritin-like"/>
</dbReference>
<sequence length="161" mass="17941">MTSQDNMKESFAGESQANRKYTAFAQKAEEEGYNGAAKLFRAAAEAEALHALSQMKVLGMLKSTEENLKAGIDGETFEFTKMYPRFLEKAKDEGDSEAQRVFHLANEAEKSHAALYKDALKDLTADNDYYYCQVCGYIHKNEAPEKCPVCGAPSSKFKNVQ</sequence>
<feature type="domain" description="Ferritin-like diiron" evidence="5">
    <location>
        <begin position="1"/>
        <end position="127"/>
    </location>
</feature>
<name>A0A857DJJ9_9FIRM</name>
<dbReference type="InterPro" id="IPR048574">
    <property type="entry name" value="RUBY_RBDX"/>
</dbReference>
<dbReference type="Proteomes" id="UP000430508">
    <property type="component" value="Chromosome"/>
</dbReference>
<dbReference type="RefSeq" id="WP_019226078.1">
    <property type="nucleotide sequence ID" value="NZ_CP046996.1"/>
</dbReference>
<dbReference type="Gene3D" id="1.20.1260.10">
    <property type="match status" value="1"/>
</dbReference>
<evidence type="ECO:0000313" key="7">
    <source>
        <dbReference type="Proteomes" id="UP000430508"/>
    </source>
</evidence>
<proteinExistence type="predicted"/>
<dbReference type="InterPro" id="IPR009078">
    <property type="entry name" value="Ferritin-like_SF"/>
</dbReference>
<dbReference type="Gene3D" id="2.20.28.10">
    <property type="match status" value="1"/>
</dbReference>
<dbReference type="PANTHER" id="PTHR33746:SF4">
    <property type="entry name" value="RUBRERYTHRIN"/>
    <property type="match status" value="1"/>
</dbReference>
<keyword evidence="2" id="KW-0813">Transport</keyword>
<comment type="cofactor">
    <cofactor evidence="1">
        <name>Fe(3+)</name>
        <dbReference type="ChEBI" id="CHEBI:29034"/>
    </cofactor>
</comment>